<evidence type="ECO:0000313" key="1">
    <source>
        <dbReference type="EMBL" id="MFI2228736.1"/>
    </source>
</evidence>
<dbReference type="EMBL" id="JBIRYL010000001">
    <property type="protein sequence ID" value="MFI2228736.1"/>
    <property type="molecule type" value="Genomic_DNA"/>
</dbReference>
<comment type="caution">
    <text evidence="1">The sequence shown here is derived from an EMBL/GenBank/DDBJ whole genome shotgun (WGS) entry which is preliminary data.</text>
</comment>
<accession>A0ABW7VTU3</accession>
<sequence>MNHSNTAPQGPRAVLLTGWTDLWNGDFTQASRICASTVRVRFGGRAIGVLGDAVGTARELADLIEDFRSTRPGLTYSVVEARTTEVWGHCVWNASMGDLHVGGIDTFTFDGAGITEVHSVTAERPMSLSVPAPHSRETAG</sequence>
<gene>
    <name evidence="1" type="ORF">ACH49Z_02670</name>
</gene>
<protein>
    <recommendedName>
        <fullName evidence="3">SnoaL-like domain-containing protein</fullName>
    </recommendedName>
</protein>
<keyword evidence="2" id="KW-1185">Reference proteome</keyword>
<evidence type="ECO:0000313" key="2">
    <source>
        <dbReference type="Proteomes" id="UP001611494"/>
    </source>
</evidence>
<dbReference type="Proteomes" id="UP001611494">
    <property type="component" value="Unassembled WGS sequence"/>
</dbReference>
<reference evidence="1 2" key="1">
    <citation type="submission" date="2024-10" db="EMBL/GenBank/DDBJ databases">
        <title>The Natural Products Discovery Center: Release of the First 8490 Sequenced Strains for Exploring Actinobacteria Biosynthetic Diversity.</title>
        <authorList>
            <person name="Kalkreuter E."/>
            <person name="Kautsar S.A."/>
            <person name="Yang D."/>
            <person name="Bader C.D."/>
            <person name="Teijaro C.N."/>
            <person name="Fluegel L."/>
            <person name="Davis C.M."/>
            <person name="Simpson J.R."/>
            <person name="Lauterbach L."/>
            <person name="Steele A.D."/>
            <person name="Gui C."/>
            <person name="Meng S."/>
            <person name="Li G."/>
            <person name="Viehrig K."/>
            <person name="Ye F."/>
            <person name="Su P."/>
            <person name="Kiefer A.F."/>
            <person name="Nichols A."/>
            <person name="Cepeda A.J."/>
            <person name="Yan W."/>
            <person name="Fan B."/>
            <person name="Jiang Y."/>
            <person name="Adhikari A."/>
            <person name="Zheng C.-J."/>
            <person name="Schuster L."/>
            <person name="Cowan T.M."/>
            <person name="Smanski M.J."/>
            <person name="Chevrette M.G."/>
            <person name="De Carvalho L.P.S."/>
            <person name="Shen B."/>
        </authorList>
    </citation>
    <scope>NUCLEOTIDE SEQUENCE [LARGE SCALE GENOMIC DNA]</scope>
    <source>
        <strain evidence="1 2">NPDC019377</strain>
    </source>
</reference>
<evidence type="ECO:0008006" key="3">
    <source>
        <dbReference type="Google" id="ProtNLM"/>
    </source>
</evidence>
<name>A0ABW7VTU3_9NOCA</name>
<organism evidence="1 2">
    <name type="scientific">Nocardia testacea</name>
    <dbReference type="NCBI Taxonomy" id="248551"/>
    <lineage>
        <taxon>Bacteria</taxon>
        <taxon>Bacillati</taxon>
        <taxon>Actinomycetota</taxon>
        <taxon>Actinomycetes</taxon>
        <taxon>Mycobacteriales</taxon>
        <taxon>Nocardiaceae</taxon>
        <taxon>Nocardia</taxon>
    </lineage>
</organism>
<dbReference type="RefSeq" id="WP_397059120.1">
    <property type="nucleotide sequence ID" value="NZ_JBIRYL010000001.1"/>
</dbReference>
<proteinExistence type="predicted"/>